<keyword evidence="2" id="KW-1185">Reference proteome</keyword>
<organism evidence="1 2">
    <name type="scientific">Acaulospora colombiana</name>
    <dbReference type="NCBI Taxonomy" id="27376"/>
    <lineage>
        <taxon>Eukaryota</taxon>
        <taxon>Fungi</taxon>
        <taxon>Fungi incertae sedis</taxon>
        <taxon>Mucoromycota</taxon>
        <taxon>Glomeromycotina</taxon>
        <taxon>Glomeromycetes</taxon>
        <taxon>Diversisporales</taxon>
        <taxon>Acaulosporaceae</taxon>
        <taxon>Acaulospora</taxon>
    </lineage>
</organism>
<gene>
    <name evidence="1" type="ORF">ACOLOM_LOCUS8880</name>
</gene>
<evidence type="ECO:0000313" key="2">
    <source>
        <dbReference type="Proteomes" id="UP000789525"/>
    </source>
</evidence>
<comment type="caution">
    <text evidence="1">The sequence shown here is derived from an EMBL/GenBank/DDBJ whole genome shotgun (WGS) entry which is preliminary data.</text>
</comment>
<sequence>MRLCWNADDSERPTAKQMHENLEELWNIIMDNLINSTKSREKLREFCKYSSLEEFDEDLEEFRNKYYSVQKKDNQIKVHPKANYTSQSISDLTKNIHWNKSTR</sequence>
<reference evidence="1" key="1">
    <citation type="submission" date="2021-06" db="EMBL/GenBank/DDBJ databases">
        <authorList>
            <person name="Kallberg Y."/>
            <person name="Tangrot J."/>
            <person name="Rosling A."/>
        </authorList>
    </citation>
    <scope>NUCLEOTIDE SEQUENCE</scope>
    <source>
        <strain evidence="1">CL356</strain>
    </source>
</reference>
<evidence type="ECO:0000313" key="1">
    <source>
        <dbReference type="EMBL" id="CAG8669106.1"/>
    </source>
</evidence>
<accession>A0ACA9NSG4</accession>
<name>A0ACA9NSG4_9GLOM</name>
<protein>
    <submittedName>
        <fullName evidence="1">16438_t:CDS:1</fullName>
    </submittedName>
</protein>
<feature type="non-terminal residue" evidence="1">
    <location>
        <position position="103"/>
    </location>
</feature>
<proteinExistence type="predicted"/>
<dbReference type="EMBL" id="CAJVPT010024171">
    <property type="protein sequence ID" value="CAG8669106.1"/>
    <property type="molecule type" value="Genomic_DNA"/>
</dbReference>
<dbReference type="Proteomes" id="UP000789525">
    <property type="component" value="Unassembled WGS sequence"/>
</dbReference>